<gene>
    <name evidence="1" type="ORF">F9K24_21910</name>
</gene>
<comment type="caution">
    <text evidence="1">The sequence shown here is derived from an EMBL/GenBank/DDBJ whole genome shotgun (WGS) entry which is preliminary data.</text>
</comment>
<name>A0A833GWX8_9LEPT</name>
<sequence length="562" mass="62859">MATVGQGFKNFVGNFVGHLKNTLKSWLFGNLAKAGITLPETIDAKGIFHLAVQILGITYQNIRSLIVGKVGDGGEEAMGVAEKTVEIVQKVSTEGPQGLWEEAKDKLASMRDTVIGSIIGWVRNTIIVQAVTRLLGMFTPVGAIIEAGRGIYNTIMFFVQKANEIASLANAIFESITNIAQRRLGPAASYIESTLGKGLTLSIGFLAKYIGLGGIPEKIKEIIAKVKKPVDTAVGKVTGWIADKVKFIVAKIKGGVDKAKSLFSKDKEMEEWEKKNPEKAAEVARGLAEIDELEKAKVVDDEIALEDAESIAKTVQSKHSVFKKVEAVGEEDRLIYKYTVNPSAMKRTRFRLKRRTPSASYELYKQIALKLEVAVQWPENPPLRTKDDRSELRHLLYNAILSKYKGNLKDLDNDVLSSGVIPSELNKMRGNIFELWVQENVPGVSHEKRRPTFKVPAGDEIRKRFADGFRAEGNTLIEAKAIQEPRRPSSGEIKQMVDYRRIIEENIPWIYFDENGMKTELTFKEIHYVFNNERIAKAWADDITKNVQVRYQIFVGSDEWKA</sequence>
<protein>
    <submittedName>
        <fullName evidence="1">Uncharacterized protein</fullName>
    </submittedName>
</protein>
<reference evidence="1 2" key="1">
    <citation type="submission" date="2019-10" db="EMBL/GenBank/DDBJ databases">
        <title>Extracellular Electron Transfer in a Candidatus Methanoperedens spp. Enrichment Culture.</title>
        <authorList>
            <person name="Berger S."/>
            <person name="Rangel Shaw D."/>
            <person name="Berben T."/>
            <person name="In 'T Zandt M."/>
            <person name="Frank J."/>
            <person name="Reimann J."/>
            <person name="Jetten M.S.M."/>
            <person name="Welte C.U."/>
        </authorList>
    </citation>
    <scope>NUCLEOTIDE SEQUENCE [LARGE SCALE GENOMIC DNA]</scope>
    <source>
        <strain evidence="1">SB12</strain>
    </source>
</reference>
<evidence type="ECO:0000313" key="2">
    <source>
        <dbReference type="Proteomes" id="UP000460298"/>
    </source>
</evidence>
<accession>A0A833GWX8</accession>
<evidence type="ECO:0000313" key="1">
    <source>
        <dbReference type="EMBL" id="KAB2928505.1"/>
    </source>
</evidence>
<organism evidence="1 2">
    <name type="scientific">Leptonema illini</name>
    <dbReference type="NCBI Taxonomy" id="183"/>
    <lineage>
        <taxon>Bacteria</taxon>
        <taxon>Pseudomonadati</taxon>
        <taxon>Spirochaetota</taxon>
        <taxon>Spirochaetia</taxon>
        <taxon>Leptospirales</taxon>
        <taxon>Leptospiraceae</taxon>
        <taxon>Leptonema</taxon>
    </lineage>
</organism>
<dbReference type="AlphaFoldDB" id="A0A833GWX8"/>
<proteinExistence type="predicted"/>
<dbReference type="Proteomes" id="UP000460298">
    <property type="component" value="Unassembled WGS sequence"/>
</dbReference>
<dbReference type="EMBL" id="WBUI01000049">
    <property type="protein sequence ID" value="KAB2928505.1"/>
    <property type="molecule type" value="Genomic_DNA"/>
</dbReference>